<proteinExistence type="predicted"/>
<evidence type="ECO:0000313" key="3">
    <source>
        <dbReference type="EMBL" id="KAJ1642577.1"/>
    </source>
</evidence>
<feature type="transmembrane region" description="Helical" evidence="2">
    <location>
        <begin position="153"/>
        <end position="175"/>
    </location>
</feature>
<dbReference type="Pfam" id="PF20479">
    <property type="entry name" value="TMEM128"/>
    <property type="match status" value="1"/>
</dbReference>
<evidence type="ECO:0000256" key="2">
    <source>
        <dbReference type="SAM" id="Phobius"/>
    </source>
</evidence>
<gene>
    <name evidence="3" type="ORF">LPJ64_005592</name>
</gene>
<evidence type="ECO:0000313" key="4">
    <source>
        <dbReference type="Proteomes" id="UP001145021"/>
    </source>
</evidence>
<evidence type="ECO:0000256" key="1">
    <source>
        <dbReference type="SAM" id="MobiDB-lite"/>
    </source>
</evidence>
<dbReference type="Proteomes" id="UP001145021">
    <property type="component" value="Unassembled WGS sequence"/>
</dbReference>
<name>A0A9W7XGX5_9FUNG</name>
<protein>
    <submittedName>
        <fullName evidence="3">Uncharacterized protein</fullName>
    </submittedName>
</protein>
<dbReference type="AlphaFoldDB" id="A0A9W7XGX5"/>
<dbReference type="EMBL" id="JANBOH010000375">
    <property type="protein sequence ID" value="KAJ1642577.1"/>
    <property type="molecule type" value="Genomic_DNA"/>
</dbReference>
<feature type="region of interest" description="Disordered" evidence="1">
    <location>
        <begin position="38"/>
        <end position="60"/>
    </location>
</feature>
<keyword evidence="2" id="KW-1133">Transmembrane helix</keyword>
<feature type="transmembrane region" description="Helical" evidence="2">
    <location>
        <begin position="181"/>
        <end position="202"/>
    </location>
</feature>
<dbReference type="InterPro" id="IPR033579">
    <property type="entry name" value="TMEM128"/>
</dbReference>
<feature type="transmembrane region" description="Helical" evidence="2">
    <location>
        <begin position="109"/>
        <end position="132"/>
    </location>
</feature>
<comment type="caution">
    <text evidence="3">The sequence shown here is derived from an EMBL/GenBank/DDBJ whole genome shotgun (WGS) entry which is preliminary data.</text>
</comment>
<feature type="compositionally biased region" description="Low complexity" evidence="1">
    <location>
        <begin position="38"/>
        <end position="50"/>
    </location>
</feature>
<feature type="transmembrane region" description="Helical" evidence="2">
    <location>
        <begin position="72"/>
        <end position="89"/>
    </location>
</feature>
<reference evidence="3" key="1">
    <citation type="submission" date="2022-07" db="EMBL/GenBank/DDBJ databases">
        <title>Phylogenomic reconstructions and comparative analyses of Kickxellomycotina fungi.</title>
        <authorList>
            <person name="Reynolds N.K."/>
            <person name="Stajich J.E."/>
            <person name="Barry K."/>
            <person name="Grigoriev I.V."/>
            <person name="Crous P."/>
            <person name="Smith M.E."/>
        </authorList>
    </citation>
    <scope>NUCLEOTIDE SEQUENCE</scope>
    <source>
        <strain evidence="3">NBRC 105413</strain>
    </source>
</reference>
<keyword evidence="2" id="KW-0472">Membrane</keyword>
<keyword evidence="4" id="KW-1185">Reference proteome</keyword>
<keyword evidence="2" id="KW-0812">Transmembrane</keyword>
<accession>A0A9W7XGX5</accession>
<organism evidence="3 4">
    <name type="scientific">Coemansia asiatica</name>
    <dbReference type="NCBI Taxonomy" id="1052880"/>
    <lineage>
        <taxon>Eukaryota</taxon>
        <taxon>Fungi</taxon>
        <taxon>Fungi incertae sedis</taxon>
        <taxon>Zoopagomycota</taxon>
        <taxon>Kickxellomycotina</taxon>
        <taxon>Kickxellomycetes</taxon>
        <taxon>Kickxellales</taxon>
        <taxon>Kickxellaceae</taxon>
        <taxon>Coemansia</taxon>
    </lineage>
</organism>
<sequence>MSARETKGTAPQAIFFSEARRRGAALHKEKDIIELQSAVSTSTSTSTSPVPADPILDNRAETDDLQPTHSRAVNVIKLLVFAWLSRWVIRYFEIDRSLCGEPNTPHISMLWVSLSIVSLLPFVSVYLYASVWRRRVLGEPLDLQNWQSSANSLVHAATLGLLFSWTFAIIAFFPGHGLKSILIVIACTVCMVAITDAVEGIFS</sequence>